<evidence type="ECO:0000256" key="1">
    <source>
        <dbReference type="SAM" id="Coils"/>
    </source>
</evidence>
<dbReference type="InterPro" id="IPR000160">
    <property type="entry name" value="GGDEF_dom"/>
</dbReference>
<dbReference type="CDD" id="cd01948">
    <property type="entry name" value="EAL"/>
    <property type="match status" value="1"/>
</dbReference>
<evidence type="ECO:0000313" key="5">
    <source>
        <dbReference type="EMBL" id="BDY12106.1"/>
    </source>
</evidence>
<evidence type="ECO:0000256" key="2">
    <source>
        <dbReference type="SAM" id="Phobius"/>
    </source>
</evidence>
<dbReference type="InterPro" id="IPR050706">
    <property type="entry name" value="Cyclic-di-GMP_PDE-like"/>
</dbReference>
<name>A0ABM8FIJ1_9BACT</name>
<dbReference type="Gene3D" id="3.30.70.270">
    <property type="match status" value="1"/>
</dbReference>
<dbReference type="Proteomes" id="UP001321445">
    <property type="component" value="Chromosome"/>
</dbReference>
<dbReference type="RefSeq" id="WP_286337310.1">
    <property type="nucleotide sequence ID" value="NZ_AP027370.1"/>
</dbReference>
<keyword evidence="2" id="KW-0812">Transmembrane</keyword>
<evidence type="ECO:0000259" key="3">
    <source>
        <dbReference type="PROSITE" id="PS50883"/>
    </source>
</evidence>
<evidence type="ECO:0000259" key="4">
    <source>
        <dbReference type="PROSITE" id="PS50887"/>
    </source>
</evidence>
<dbReference type="NCBIfam" id="TIGR00254">
    <property type="entry name" value="GGDEF"/>
    <property type="match status" value="1"/>
</dbReference>
<dbReference type="InterPro" id="IPR029787">
    <property type="entry name" value="Nucleotide_cyclase"/>
</dbReference>
<feature type="domain" description="EAL" evidence="3">
    <location>
        <begin position="402"/>
        <end position="649"/>
    </location>
</feature>
<sequence>MFKRIDRSLTSTLTLYVVVGGIIALLSIFFVLGNIGKKILFDIEKEKAELIAKMFAPQIGLNLYLGMEDRLEETLNQIMTQKDIVSVFLKRNGKVIHSVKTEEENASGEIFRVEVPVFAPDGKERMAMLELYYSSLHYQQMSRELTRMLLLFLSLLALMYFGLVYLIRKRLKPLKKLATSLANYDVKHPVVFREKSREREIRQIEKAIEKMQKNIRAYTDLQRNMNQILYEKVEEKTAELWKQLYTDALTDLPNRKALMDDLLQVDTALLAIVNIDDFTEINDLYGNDAGDQVLKQFARKLEKLDFDKVYRTSADEYVVLKKEAFTAGDAMQFIKEVRDSIEMERYFYEDTLIDLRVTIGATIEFPPTIVQADMAYKMAKKARKPLMIFSSEWNMEKNFRENIHWVSEIKRALAEGRIHPYAQPLYDLGKKRIKGYEMLMRLVTEDGTVVPPSFFLSLAQKTHHYPAMTRRIVEESCAFFADKKDVTFSINLSVEDILNEETVAFIKERIEHYHVTNRIVFELLESENIELYPEVETFVEAMKEMGCQIAIDDFGTGYSNFAYLVKLKVDYIKIDGSLIKNIHTDKNIQVVVETIVLFAKKLGVKTVAEFISNEMIYETVERLGVDIIQGYYIDEPKPLEEIEKGGGAK</sequence>
<dbReference type="Gene3D" id="6.10.340.10">
    <property type="match status" value="1"/>
</dbReference>
<feature type="coiled-coil region" evidence="1">
    <location>
        <begin position="194"/>
        <end position="224"/>
    </location>
</feature>
<dbReference type="PROSITE" id="PS50883">
    <property type="entry name" value="EAL"/>
    <property type="match status" value="1"/>
</dbReference>
<keyword evidence="6" id="KW-1185">Reference proteome</keyword>
<dbReference type="Pfam" id="PF00563">
    <property type="entry name" value="EAL"/>
    <property type="match status" value="1"/>
</dbReference>
<dbReference type="PANTHER" id="PTHR33121">
    <property type="entry name" value="CYCLIC DI-GMP PHOSPHODIESTERASE PDEF"/>
    <property type="match status" value="1"/>
</dbReference>
<organism evidence="5 6">
    <name type="scientific">Hydrogenimonas cancrithermarum</name>
    <dbReference type="NCBI Taxonomy" id="2993563"/>
    <lineage>
        <taxon>Bacteria</taxon>
        <taxon>Pseudomonadati</taxon>
        <taxon>Campylobacterota</taxon>
        <taxon>Epsilonproteobacteria</taxon>
        <taxon>Campylobacterales</taxon>
        <taxon>Hydrogenimonadaceae</taxon>
        <taxon>Hydrogenimonas</taxon>
    </lineage>
</organism>
<dbReference type="CDD" id="cd01949">
    <property type="entry name" value="GGDEF"/>
    <property type="match status" value="1"/>
</dbReference>
<dbReference type="Pfam" id="PF00990">
    <property type="entry name" value="GGDEF"/>
    <property type="match status" value="1"/>
</dbReference>
<reference evidence="5 6" key="1">
    <citation type="submission" date="2023-03" db="EMBL/GenBank/DDBJ databases">
        <title>Description of Hydrogenimonas sp. ISO32.</title>
        <authorList>
            <person name="Mino S."/>
            <person name="Fukazawa S."/>
            <person name="Sawabe T."/>
        </authorList>
    </citation>
    <scope>NUCLEOTIDE SEQUENCE [LARGE SCALE GENOMIC DNA]</scope>
    <source>
        <strain evidence="5 6">ISO32</strain>
    </source>
</reference>
<protein>
    <recommendedName>
        <fullName evidence="7">Diguanylate cyclase/phosphodiesterase</fullName>
    </recommendedName>
</protein>
<dbReference type="Gene3D" id="3.20.20.450">
    <property type="entry name" value="EAL domain"/>
    <property type="match status" value="1"/>
</dbReference>
<dbReference type="PROSITE" id="PS50887">
    <property type="entry name" value="GGDEF"/>
    <property type="match status" value="1"/>
</dbReference>
<evidence type="ECO:0008006" key="7">
    <source>
        <dbReference type="Google" id="ProtNLM"/>
    </source>
</evidence>
<dbReference type="SMART" id="SM00052">
    <property type="entry name" value="EAL"/>
    <property type="match status" value="1"/>
</dbReference>
<accession>A0ABM8FIJ1</accession>
<dbReference type="PANTHER" id="PTHR33121:SF79">
    <property type="entry name" value="CYCLIC DI-GMP PHOSPHODIESTERASE PDED-RELATED"/>
    <property type="match status" value="1"/>
</dbReference>
<dbReference type="SMART" id="SM00267">
    <property type="entry name" value="GGDEF"/>
    <property type="match status" value="1"/>
</dbReference>
<keyword evidence="1" id="KW-0175">Coiled coil</keyword>
<gene>
    <name evidence="5" type="ORF">HCR_04180</name>
</gene>
<proteinExistence type="predicted"/>
<feature type="transmembrane region" description="Helical" evidence="2">
    <location>
        <begin position="148"/>
        <end position="167"/>
    </location>
</feature>
<dbReference type="InterPro" id="IPR001633">
    <property type="entry name" value="EAL_dom"/>
</dbReference>
<dbReference type="InterPro" id="IPR035919">
    <property type="entry name" value="EAL_sf"/>
</dbReference>
<dbReference type="EMBL" id="AP027370">
    <property type="protein sequence ID" value="BDY12106.1"/>
    <property type="molecule type" value="Genomic_DNA"/>
</dbReference>
<evidence type="ECO:0000313" key="6">
    <source>
        <dbReference type="Proteomes" id="UP001321445"/>
    </source>
</evidence>
<feature type="transmembrane region" description="Helical" evidence="2">
    <location>
        <begin position="12"/>
        <end position="32"/>
    </location>
</feature>
<dbReference type="InterPro" id="IPR043128">
    <property type="entry name" value="Rev_trsase/Diguanyl_cyclase"/>
</dbReference>
<keyword evidence="2" id="KW-1133">Transmembrane helix</keyword>
<feature type="domain" description="GGDEF" evidence="4">
    <location>
        <begin position="266"/>
        <end position="391"/>
    </location>
</feature>
<dbReference type="SUPFAM" id="SSF141868">
    <property type="entry name" value="EAL domain-like"/>
    <property type="match status" value="1"/>
</dbReference>
<dbReference type="SUPFAM" id="SSF55073">
    <property type="entry name" value="Nucleotide cyclase"/>
    <property type="match status" value="1"/>
</dbReference>
<keyword evidence="2" id="KW-0472">Membrane</keyword>